<evidence type="ECO:0000313" key="1">
    <source>
        <dbReference type="EMBL" id="MBP2325839.1"/>
    </source>
</evidence>
<dbReference type="Gene3D" id="3.40.50.150">
    <property type="entry name" value="Vaccinia Virus protein VP39"/>
    <property type="match status" value="1"/>
</dbReference>
<evidence type="ECO:0000313" key="2">
    <source>
        <dbReference type="Proteomes" id="UP001519332"/>
    </source>
</evidence>
<accession>A0ABS4TPC0</accession>
<dbReference type="SUPFAM" id="SSF53335">
    <property type="entry name" value="S-adenosyl-L-methionine-dependent methyltransferases"/>
    <property type="match status" value="1"/>
</dbReference>
<protein>
    <submittedName>
        <fullName evidence="1">SAM-dependent methyltransferase</fullName>
    </submittedName>
</protein>
<dbReference type="InterPro" id="IPR006764">
    <property type="entry name" value="SAM_dep_MeTrfase_SAV2177_type"/>
</dbReference>
<sequence>MTRGDDSAYGQGLPARVDTSRASLTRVNDAMLGGKDNFQVDRDVKDRLLALDPQFGRASRDRHDFLMRVTRYLAREMGVAQFVDCGATLPEAENVHQVAQRLNRESTMFYVSRDPAVLAHGRALLADNDRTHMVEADFRQPQQVLEHPTVTKYLDFGQPVALLHAGTMHHVRDERDPEGIISAYVSALPSGSYLVFAHLLDPGPDHELAGLMADLVKIYTDTGIGAWFRTRDRIAGMLSGLDLLEPGLVTLADWWPDGPRLRPLGPTQRLAVGAVGRKP</sequence>
<dbReference type="GO" id="GO:0008168">
    <property type="term" value="F:methyltransferase activity"/>
    <property type="evidence" value="ECO:0007669"/>
    <property type="project" value="UniProtKB-KW"/>
</dbReference>
<organism evidence="1 2">
    <name type="scientific">Kibdelosporangium banguiense</name>
    <dbReference type="NCBI Taxonomy" id="1365924"/>
    <lineage>
        <taxon>Bacteria</taxon>
        <taxon>Bacillati</taxon>
        <taxon>Actinomycetota</taxon>
        <taxon>Actinomycetes</taxon>
        <taxon>Pseudonocardiales</taxon>
        <taxon>Pseudonocardiaceae</taxon>
        <taxon>Kibdelosporangium</taxon>
    </lineage>
</organism>
<keyword evidence="2" id="KW-1185">Reference proteome</keyword>
<dbReference type="PIRSF" id="PIRSF017393">
    <property type="entry name" value="MTase_SAV2177"/>
    <property type="match status" value="1"/>
</dbReference>
<keyword evidence="1" id="KW-0808">Transferase</keyword>
<keyword evidence="1" id="KW-0489">Methyltransferase</keyword>
<dbReference type="GO" id="GO:0032259">
    <property type="term" value="P:methylation"/>
    <property type="evidence" value="ECO:0007669"/>
    <property type="project" value="UniProtKB-KW"/>
</dbReference>
<reference evidence="1 2" key="1">
    <citation type="submission" date="2021-03" db="EMBL/GenBank/DDBJ databases">
        <title>Sequencing the genomes of 1000 actinobacteria strains.</title>
        <authorList>
            <person name="Klenk H.-P."/>
        </authorList>
    </citation>
    <scope>NUCLEOTIDE SEQUENCE [LARGE SCALE GENOMIC DNA]</scope>
    <source>
        <strain evidence="1 2">DSM 46670</strain>
    </source>
</reference>
<name>A0ABS4TPC0_9PSEU</name>
<dbReference type="Proteomes" id="UP001519332">
    <property type="component" value="Unassembled WGS sequence"/>
</dbReference>
<dbReference type="EMBL" id="JAGINW010000001">
    <property type="protein sequence ID" value="MBP2325839.1"/>
    <property type="molecule type" value="Genomic_DNA"/>
</dbReference>
<gene>
    <name evidence="1" type="ORF">JOF56_006224</name>
</gene>
<proteinExistence type="predicted"/>
<dbReference type="Pfam" id="PF04672">
    <property type="entry name" value="Methyltransf_19"/>
    <property type="match status" value="1"/>
</dbReference>
<dbReference type="InterPro" id="IPR029063">
    <property type="entry name" value="SAM-dependent_MTases_sf"/>
</dbReference>
<dbReference type="RefSeq" id="WP_209642986.1">
    <property type="nucleotide sequence ID" value="NZ_JAGINW010000001.1"/>
</dbReference>
<comment type="caution">
    <text evidence="1">The sequence shown here is derived from an EMBL/GenBank/DDBJ whole genome shotgun (WGS) entry which is preliminary data.</text>
</comment>